<feature type="region of interest" description="Disordered" evidence="1">
    <location>
        <begin position="1"/>
        <end position="98"/>
    </location>
</feature>
<proteinExistence type="predicted"/>
<sequence>GANAALPAADDHGGDQGRPVPPAPPQQQPPHGAADGRHRRQGASEAGGRRWGRTRVLPRPHPPANAPPRTPHARLRVAPASPPRHGEDHTHTEGVRRWNINPKHPVRIMIVPASIRRLYKVSTLIVVQ</sequence>
<feature type="compositionally biased region" description="Pro residues" evidence="1">
    <location>
        <begin position="19"/>
        <end position="28"/>
    </location>
</feature>
<evidence type="ECO:0000313" key="2">
    <source>
        <dbReference type="EMBL" id="GBO33479.1"/>
    </source>
</evidence>
<reference evidence="2 3" key="1">
    <citation type="journal article" date="2019" name="Sci. Rep.">
        <title>Orb-weaving spider Araneus ventricosus genome elucidates the spidroin gene catalogue.</title>
        <authorList>
            <person name="Kono N."/>
            <person name="Nakamura H."/>
            <person name="Ohtoshi R."/>
            <person name="Moran D.A.P."/>
            <person name="Shinohara A."/>
            <person name="Yoshida Y."/>
            <person name="Fujiwara M."/>
            <person name="Mori M."/>
            <person name="Tomita M."/>
            <person name="Arakawa K."/>
        </authorList>
    </citation>
    <scope>NUCLEOTIDE SEQUENCE [LARGE SCALE GENOMIC DNA]</scope>
</reference>
<evidence type="ECO:0000256" key="1">
    <source>
        <dbReference type="SAM" id="MobiDB-lite"/>
    </source>
</evidence>
<dbReference type="AlphaFoldDB" id="A0A4Y2W8K3"/>
<name>A0A4Y2W8K3_ARAVE</name>
<keyword evidence="3" id="KW-1185">Reference proteome</keyword>
<comment type="caution">
    <text evidence="2">The sequence shown here is derived from an EMBL/GenBank/DDBJ whole genome shotgun (WGS) entry which is preliminary data.</text>
</comment>
<feature type="compositionally biased region" description="Pro residues" evidence="1">
    <location>
        <begin position="59"/>
        <end position="70"/>
    </location>
</feature>
<feature type="non-terminal residue" evidence="2">
    <location>
        <position position="1"/>
    </location>
</feature>
<dbReference type="EMBL" id="BGPR01057060">
    <property type="protein sequence ID" value="GBO33479.1"/>
    <property type="molecule type" value="Genomic_DNA"/>
</dbReference>
<dbReference type="Proteomes" id="UP000499080">
    <property type="component" value="Unassembled WGS sequence"/>
</dbReference>
<gene>
    <name evidence="2" type="ORF">AVEN_146141_1</name>
</gene>
<accession>A0A4Y2W8K3</accession>
<evidence type="ECO:0000313" key="3">
    <source>
        <dbReference type="Proteomes" id="UP000499080"/>
    </source>
</evidence>
<protein>
    <submittedName>
        <fullName evidence="2">Uncharacterized protein</fullName>
    </submittedName>
</protein>
<feature type="compositionally biased region" description="Basic and acidic residues" evidence="1">
    <location>
        <begin position="84"/>
        <end position="96"/>
    </location>
</feature>
<organism evidence="2 3">
    <name type="scientific">Araneus ventricosus</name>
    <name type="common">Orbweaver spider</name>
    <name type="synonym">Epeira ventricosa</name>
    <dbReference type="NCBI Taxonomy" id="182803"/>
    <lineage>
        <taxon>Eukaryota</taxon>
        <taxon>Metazoa</taxon>
        <taxon>Ecdysozoa</taxon>
        <taxon>Arthropoda</taxon>
        <taxon>Chelicerata</taxon>
        <taxon>Arachnida</taxon>
        <taxon>Araneae</taxon>
        <taxon>Araneomorphae</taxon>
        <taxon>Entelegynae</taxon>
        <taxon>Araneoidea</taxon>
        <taxon>Araneidae</taxon>
        <taxon>Araneus</taxon>
    </lineage>
</organism>